<dbReference type="EMBL" id="FXAU01000003">
    <property type="protein sequence ID" value="SMG32020.1"/>
    <property type="molecule type" value="Genomic_DNA"/>
</dbReference>
<sequence length="249" mass="28971">MSEEQTKRLTVKQQLFIDYYLMHFNATKAAIQAGYSEKTAYSIGSELLKKPEIKALIDARLKDSRMNADQVMKLMTDIAGSNINDYFKVIEIERPKTVKKPLQELIDRKKESLLRQHIFAERKGFIEEDMDKFLESLEPQEDEIMRLEIRLEREPDAIFEDMELEIVQEVRLDLVKLASDKESGKIKSFEMKEFGPKVELYPVDGMLDKLARVNGMYTDTLVVDDKNKIDPNDLSDDAIRELMKLAKKQ</sequence>
<dbReference type="PANTHER" id="PTHR41328:SF2">
    <property type="entry name" value="TERMINASE SMALL SUBUNIT"/>
    <property type="match status" value="1"/>
</dbReference>
<evidence type="ECO:0000256" key="2">
    <source>
        <dbReference type="ARBA" id="ARBA00023219"/>
    </source>
</evidence>
<reference evidence="3 4" key="1">
    <citation type="submission" date="2017-04" db="EMBL/GenBank/DDBJ databases">
        <authorList>
            <person name="Afonso C.L."/>
            <person name="Miller P.J."/>
            <person name="Scott M.A."/>
            <person name="Spackman E."/>
            <person name="Goraichik I."/>
            <person name="Dimitrov K.M."/>
            <person name="Suarez D.L."/>
            <person name="Swayne D.E."/>
        </authorList>
    </citation>
    <scope>NUCLEOTIDE SEQUENCE [LARGE SCALE GENOMIC DNA]</scope>
    <source>
        <strain evidence="3 4">DSM 22418</strain>
    </source>
</reference>
<proteinExistence type="predicted"/>
<keyword evidence="4" id="KW-1185">Reference proteome</keyword>
<gene>
    <name evidence="3" type="ORF">SAMN05660862_2230</name>
</gene>
<evidence type="ECO:0000313" key="3">
    <source>
        <dbReference type="EMBL" id="SMG32020.1"/>
    </source>
</evidence>
<dbReference type="InterPro" id="IPR038713">
    <property type="entry name" value="Terminase_Gp1_N_sf"/>
</dbReference>
<dbReference type="Pfam" id="PF03592">
    <property type="entry name" value="Terminase_2"/>
    <property type="match status" value="1"/>
</dbReference>
<dbReference type="PANTHER" id="PTHR41328">
    <property type="entry name" value="TERMINASE SMALL SUBUNIT-RELATED"/>
    <property type="match status" value="1"/>
</dbReference>
<dbReference type="GO" id="GO:0051276">
    <property type="term" value="P:chromosome organization"/>
    <property type="evidence" value="ECO:0007669"/>
    <property type="project" value="InterPro"/>
</dbReference>
<dbReference type="InterPro" id="IPR005335">
    <property type="entry name" value="Terminase_ssu"/>
</dbReference>
<dbReference type="Proteomes" id="UP000192980">
    <property type="component" value="Unassembled WGS sequence"/>
</dbReference>
<keyword evidence="2" id="KW-0231">Viral genome packaging</keyword>
<evidence type="ECO:0000256" key="1">
    <source>
        <dbReference type="ARBA" id="ARBA00022612"/>
    </source>
</evidence>
<organism evidence="3 4">
    <name type="scientific">Sphingobacterium psychroaquaticum</name>
    <dbReference type="NCBI Taxonomy" id="561061"/>
    <lineage>
        <taxon>Bacteria</taxon>
        <taxon>Pseudomonadati</taxon>
        <taxon>Bacteroidota</taxon>
        <taxon>Sphingobacteriia</taxon>
        <taxon>Sphingobacteriales</taxon>
        <taxon>Sphingobacteriaceae</taxon>
        <taxon>Sphingobacterium</taxon>
    </lineage>
</organism>
<name>A0A1X7JUM6_9SPHI</name>
<dbReference type="InterPro" id="IPR052404">
    <property type="entry name" value="SPP1-like_terminase"/>
</dbReference>
<keyword evidence="1" id="KW-1188">Viral release from host cell</keyword>
<dbReference type="AlphaFoldDB" id="A0A1X7JUM6"/>
<dbReference type="OrthoDB" id="1338457at2"/>
<evidence type="ECO:0000313" key="4">
    <source>
        <dbReference type="Proteomes" id="UP000192980"/>
    </source>
</evidence>
<dbReference type="Gene3D" id="1.10.10.1400">
    <property type="entry name" value="Terminase, small subunit, N-terminal DNA-binding domain, HTH motif"/>
    <property type="match status" value="1"/>
</dbReference>
<dbReference type="STRING" id="561061.SAMN05660862_2230"/>
<dbReference type="RefSeq" id="WP_085472950.1">
    <property type="nucleotide sequence ID" value="NZ_FXAU01000003.1"/>
</dbReference>
<protein>
    <submittedName>
        <fullName evidence="3">Terminase small subunit</fullName>
    </submittedName>
</protein>
<accession>A0A1X7JUM6</accession>